<reference evidence="2" key="1">
    <citation type="submission" date="2023-03" db="EMBL/GenBank/DDBJ databases">
        <authorList>
            <person name="Julca I."/>
        </authorList>
    </citation>
    <scope>NUCLEOTIDE SEQUENCE</scope>
</reference>
<dbReference type="NCBIfam" id="TIGR01640">
    <property type="entry name" value="F_box_assoc_1"/>
    <property type="match status" value="1"/>
</dbReference>
<dbReference type="SUPFAM" id="SSF81383">
    <property type="entry name" value="F-box domain"/>
    <property type="match status" value="1"/>
</dbReference>
<dbReference type="Proteomes" id="UP001161247">
    <property type="component" value="Chromosome 5"/>
</dbReference>
<organism evidence="2 3">
    <name type="scientific">Oldenlandia corymbosa var. corymbosa</name>
    <dbReference type="NCBI Taxonomy" id="529605"/>
    <lineage>
        <taxon>Eukaryota</taxon>
        <taxon>Viridiplantae</taxon>
        <taxon>Streptophyta</taxon>
        <taxon>Embryophyta</taxon>
        <taxon>Tracheophyta</taxon>
        <taxon>Spermatophyta</taxon>
        <taxon>Magnoliopsida</taxon>
        <taxon>eudicotyledons</taxon>
        <taxon>Gunneridae</taxon>
        <taxon>Pentapetalae</taxon>
        <taxon>asterids</taxon>
        <taxon>lamiids</taxon>
        <taxon>Gentianales</taxon>
        <taxon>Rubiaceae</taxon>
        <taxon>Rubioideae</taxon>
        <taxon>Spermacoceae</taxon>
        <taxon>Hedyotis-Oldenlandia complex</taxon>
        <taxon>Oldenlandia</taxon>
    </lineage>
</organism>
<keyword evidence="3" id="KW-1185">Reference proteome</keyword>
<protein>
    <submittedName>
        <fullName evidence="2">OLC1v1005839C1</fullName>
    </submittedName>
</protein>
<dbReference type="InterPro" id="IPR001810">
    <property type="entry name" value="F-box_dom"/>
</dbReference>
<evidence type="ECO:0000259" key="1">
    <source>
        <dbReference type="PROSITE" id="PS50181"/>
    </source>
</evidence>
<name>A0AAV1DGU4_OLDCO</name>
<dbReference type="Gene3D" id="1.20.1280.50">
    <property type="match status" value="1"/>
</dbReference>
<dbReference type="PANTHER" id="PTHR31111:SF138">
    <property type="entry name" value="F-BOX ASSOCIATED DOMAIN-CONTAINING PROTEIN"/>
    <property type="match status" value="1"/>
</dbReference>
<accession>A0AAV1DGU4</accession>
<evidence type="ECO:0000313" key="3">
    <source>
        <dbReference type="Proteomes" id="UP001161247"/>
    </source>
</evidence>
<dbReference type="Pfam" id="PF00646">
    <property type="entry name" value="F-box"/>
    <property type="match status" value="1"/>
</dbReference>
<gene>
    <name evidence="2" type="ORF">OLC1_LOCUS15104</name>
</gene>
<dbReference type="SMART" id="SM00256">
    <property type="entry name" value="FBOX"/>
    <property type="match status" value="1"/>
</dbReference>
<dbReference type="PROSITE" id="PS50181">
    <property type="entry name" value="FBOX"/>
    <property type="match status" value="1"/>
</dbReference>
<dbReference type="AlphaFoldDB" id="A0AAV1DGU4"/>
<dbReference type="EMBL" id="OX459122">
    <property type="protein sequence ID" value="CAI9106636.1"/>
    <property type="molecule type" value="Genomic_DNA"/>
</dbReference>
<dbReference type="InterPro" id="IPR036047">
    <property type="entry name" value="F-box-like_dom_sf"/>
</dbReference>
<proteinExistence type="predicted"/>
<dbReference type="PANTHER" id="PTHR31111">
    <property type="entry name" value="BNAA05G37150D PROTEIN-RELATED"/>
    <property type="match status" value="1"/>
</dbReference>
<evidence type="ECO:0000313" key="2">
    <source>
        <dbReference type="EMBL" id="CAI9106636.1"/>
    </source>
</evidence>
<dbReference type="Pfam" id="PF08268">
    <property type="entry name" value="FBA_3"/>
    <property type="match status" value="1"/>
</dbReference>
<dbReference type="InterPro" id="IPR013187">
    <property type="entry name" value="F-box-assoc_dom_typ3"/>
</dbReference>
<dbReference type="InterPro" id="IPR017451">
    <property type="entry name" value="F-box-assoc_interact_dom"/>
</dbReference>
<feature type="domain" description="F-box" evidence="1">
    <location>
        <begin position="16"/>
        <end position="68"/>
    </location>
</feature>
<dbReference type="CDD" id="cd22157">
    <property type="entry name" value="F-box_AtFBW1-like"/>
    <property type="match status" value="1"/>
</dbReference>
<sequence length="414" mass="47438">METSKNRIEKPNSCDQSLLRFLPSELIFEVLQWLPAKSLMRFKTVCKSWHYLIRDLDFAEAHYLFSQAIRPADSSHLLILVTNHNNSVAKTIFPAKPDGVISNRLPMYNFDLNYGVNCSNIVNGLICLSKSVFYKPNHENHIELLNLTTKEKLSLPTLPSALTCSCAIRCFLGFDPIDKLYKVLVFFGLPKRFFIITLSVGNRDADISSSSWRGIRGFPHMDVTKLKHVYADGEIFWNVPGVVVNYFGFREERFRSFCIHDKVPCPIMTEVEGKFSFVTLETQYIGKRDVCKITLWKLMNKDGLIWVSDTIKLPGELLWRKRRISVIGSTNTGYKLLITSKCDSTLDMLIFCDVFCEVGKKKKNCEIKQLMFEDSNVANQLFSTLLSKEGEIDVIHHVENILPMNIRPGQKKAD</sequence>